<organism evidence="1 2">
    <name type="scientific">Dendrobium nobile</name>
    <name type="common">Orchid</name>
    <dbReference type="NCBI Taxonomy" id="94219"/>
    <lineage>
        <taxon>Eukaryota</taxon>
        <taxon>Viridiplantae</taxon>
        <taxon>Streptophyta</taxon>
        <taxon>Embryophyta</taxon>
        <taxon>Tracheophyta</taxon>
        <taxon>Spermatophyta</taxon>
        <taxon>Magnoliopsida</taxon>
        <taxon>Liliopsida</taxon>
        <taxon>Asparagales</taxon>
        <taxon>Orchidaceae</taxon>
        <taxon>Epidendroideae</taxon>
        <taxon>Malaxideae</taxon>
        <taxon>Dendrobiinae</taxon>
        <taxon>Dendrobium</taxon>
    </lineage>
</organism>
<keyword evidence="2" id="KW-1185">Reference proteome</keyword>
<gene>
    <name evidence="1" type="ORF">KFK09_021164</name>
</gene>
<dbReference type="Proteomes" id="UP000829196">
    <property type="component" value="Unassembled WGS sequence"/>
</dbReference>
<dbReference type="AlphaFoldDB" id="A0A8T3AN00"/>
<protein>
    <submittedName>
        <fullName evidence="1">Uncharacterized protein</fullName>
    </submittedName>
</protein>
<comment type="caution">
    <text evidence="1">The sequence shown here is derived from an EMBL/GenBank/DDBJ whole genome shotgun (WGS) entry which is preliminary data.</text>
</comment>
<accession>A0A8T3AN00</accession>
<name>A0A8T3AN00_DENNO</name>
<sequence>MRKTLLSSTTDCELIGEKLFVCCVLEYWIKKGKTKNLGDRLAADLESDRCSARLQVGVRTCV</sequence>
<evidence type="ECO:0000313" key="1">
    <source>
        <dbReference type="EMBL" id="KAI0497926.1"/>
    </source>
</evidence>
<dbReference type="EMBL" id="JAGYWB010000015">
    <property type="protein sequence ID" value="KAI0497926.1"/>
    <property type="molecule type" value="Genomic_DNA"/>
</dbReference>
<proteinExistence type="predicted"/>
<evidence type="ECO:0000313" key="2">
    <source>
        <dbReference type="Proteomes" id="UP000829196"/>
    </source>
</evidence>
<reference evidence="1" key="1">
    <citation type="journal article" date="2022" name="Front. Genet.">
        <title>Chromosome-Scale Assembly of the Dendrobium nobile Genome Provides Insights Into the Molecular Mechanism of the Biosynthesis of the Medicinal Active Ingredient of Dendrobium.</title>
        <authorList>
            <person name="Xu Q."/>
            <person name="Niu S.-C."/>
            <person name="Li K.-L."/>
            <person name="Zheng P.-J."/>
            <person name="Zhang X.-J."/>
            <person name="Jia Y."/>
            <person name="Liu Y."/>
            <person name="Niu Y.-X."/>
            <person name="Yu L.-H."/>
            <person name="Chen D.-F."/>
            <person name="Zhang G.-Q."/>
        </authorList>
    </citation>
    <scope>NUCLEOTIDE SEQUENCE</scope>
    <source>
        <tissue evidence="1">Leaf</tissue>
    </source>
</reference>